<evidence type="ECO:0000313" key="2">
    <source>
        <dbReference type="Proteomes" id="UP000799754"/>
    </source>
</evidence>
<name>A0ACB6RUG4_9PLEO</name>
<gene>
    <name evidence="1" type="ORF">BU25DRAFT_413428</name>
</gene>
<dbReference type="Proteomes" id="UP000799754">
    <property type="component" value="Unassembled WGS sequence"/>
</dbReference>
<reference evidence="1" key="1">
    <citation type="journal article" date="2020" name="Stud. Mycol.">
        <title>101 Dothideomycetes genomes: a test case for predicting lifestyles and emergence of pathogens.</title>
        <authorList>
            <person name="Haridas S."/>
            <person name="Albert R."/>
            <person name="Binder M."/>
            <person name="Bloem J."/>
            <person name="Labutti K."/>
            <person name="Salamov A."/>
            <person name="Andreopoulos B."/>
            <person name="Baker S."/>
            <person name="Barry K."/>
            <person name="Bills G."/>
            <person name="Bluhm B."/>
            <person name="Cannon C."/>
            <person name="Castanera R."/>
            <person name="Culley D."/>
            <person name="Daum C."/>
            <person name="Ezra D."/>
            <person name="Gonzalez J."/>
            <person name="Henrissat B."/>
            <person name="Kuo A."/>
            <person name="Liang C."/>
            <person name="Lipzen A."/>
            <person name="Lutzoni F."/>
            <person name="Magnuson J."/>
            <person name="Mondo S."/>
            <person name="Nolan M."/>
            <person name="Ohm R."/>
            <person name="Pangilinan J."/>
            <person name="Park H.-J."/>
            <person name="Ramirez L."/>
            <person name="Alfaro M."/>
            <person name="Sun H."/>
            <person name="Tritt A."/>
            <person name="Yoshinaga Y."/>
            <person name="Zwiers L.-H."/>
            <person name="Turgeon B."/>
            <person name="Goodwin S."/>
            <person name="Spatafora J."/>
            <person name="Crous P."/>
            <person name="Grigoriev I."/>
        </authorList>
    </citation>
    <scope>NUCLEOTIDE SEQUENCE</scope>
    <source>
        <strain evidence="1">CBS 525.71</strain>
    </source>
</reference>
<accession>A0ACB6RUG4</accession>
<organism evidence="1 2">
    <name type="scientific">Macroventuria anomochaeta</name>
    <dbReference type="NCBI Taxonomy" id="301207"/>
    <lineage>
        <taxon>Eukaryota</taxon>
        <taxon>Fungi</taxon>
        <taxon>Dikarya</taxon>
        <taxon>Ascomycota</taxon>
        <taxon>Pezizomycotina</taxon>
        <taxon>Dothideomycetes</taxon>
        <taxon>Pleosporomycetidae</taxon>
        <taxon>Pleosporales</taxon>
        <taxon>Pleosporineae</taxon>
        <taxon>Didymellaceae</taxon>
        <taxon>Macroventuria</taxon>
    </lineage>
</organism>
<comment type="caution">
    <text evidence="1">The sequence shown here is derived from an EMBL/GenBank/DDBJ whole genome shotgun (WGS) entry which is preliminary data.</text>
</comment>
<evidence type="ECO:0000313" key="1">
    <source>
        <dbReference type="EMBL" id="KAF2624532.1"/>
    </source>
</evidence>
<keyword evidence="2" id="KW-1185">Reference proteome</keyword>
<protein>
    <submittedName>
        <fullName evidence="1">Uncharacterized protein</fullName>
    </submittedName>
</protein>
<proteinExistence type="predicted"/>
<dbReference type="EMBL" id="MU006730">
    <property type="protein sequence ID" value="KAF2624532.1"/>
    <property type="molecule type" value="Genomic_DNA"/>
</dbReference>
<sequence>MLQIADRTLPQHCTIRHNDSMTSQPAERPLKVLVALTDPVTSRFGSAVVARLQRLENVSLRIIARTPFPTSPFTTVSPTLEPVWHTYNAENNTTPGSQHADFVETQVAEYCSWADSLVIAPLDAENIAQMLHGFTSNLHLKVLRSWDVSKKILLIPGMSTLQWEHPMSKKQISKIKKKMNWIRVLSPLLWNYDQTGRKIVPWGGHKELGESVQTQIDLMAVGERSVALSTAHLPALKPSKNKGPRLPPELWSIILEFTEDWELATTLNVHTNLPVPREWQQAASEAGPKTQMQKLGWTLLTCSYADIAKAFDTEKPTRITRPCLDLIMRFAMVPVLKHLEYHHKDLFWQHFGHTFLPHKASLFSKIEILDYWRTSPTFLTKEYSSEAMDAASRNNSTNALDWWYNSGLPLKYTEAALEQASSQCHIPVLHWWKEHSRHRTPPTPGEEAPPAKLRDPLKLKVGKSITYATQSNKLDVIKWWVNSGVPFSHEDTVTKIASTHGHTKILDYWRSIRGEKMLFDNQVLVGPTKMGKADVLEWWKKSGLKVEYKTCDIEEALEDGVEGEAGENVRRWWAENGLNLGVGTSEWMRVKTLGS</sequence>